<dbReference type="Pfam" id="PF18928">
    <property type="entry name" value="DUF5677"/>
    <property type="match status" value="1"/>
</dbReference>
<dbReference type="EMBL" id="BAABKK010000001">
    <property type="protein sequence ID" value="GAA5188403.1"/>
    <property type="molecule type" value="Genomic_DNA"/>
</dbReference>
<dbReference type="InterPro" id="IPR043733">
    <property type="entry name" value="DUF5677"/>
</dbReference>
<dbReference type="Proteomes" id="UP001500200">
    <property type="component" value="Unassembled WGS sequence"/>
</dbReference>
<protein>
    <submittedName>
        <fullName evidence="1">Uncharacterized protein</fullName>
    </submittedName>
</protein>
<evidence type="ECO:0000313" key="2">
    <source>
        <dbReference type="Proteomes" id="UP001500200"/>
    </source>
</evidence>
<comment type="caution">
    <text evidence="1">The sequence shown here is derived from an EMBL/GenBank/DDBJ whole genome shotgun (WGS) entry which is preliminary data.</text>
</comment>
<dbReference type="RefSeq" id="WP_345446626.1">
    <property type="nucleotide sequence ID" value="NZ_BAABKK010000001.1"/>
</dbReference>
<name>A0ABP9RY99_9MICC</name>
<reference evidence="2" key="1">
    <citation type="journal article" date="2019" name="Int. J. Syst. Evol. Microbiol.">
        <title>The Global Catalogue of Microorganisms (GCM) 10K type strain sequencing project: providing services to taxonomists for standard genome sequencing and annotation.</title>
        <authorList>
            <consortium name="The Broad Institute Genomics Platform"/>
            <consortium name="The Broad Institute Genome Sequencing Center for Infectious Disease"/>
            <person name="Wu L."/>
            <person name="Ma J."/>
        </authorList>
    </citation>
    <scope>NUCLEOTIDE SEQUENCE [LARGE SCALE GENOMIC DNA]</scope>
    <source>
        <strain evidence="2">JCM 18514</strain>
    </source>
</reference>
<keyword evidence="2" id="KW-1185">Reference proteome</keyword>
<gene>
    <name evidence="1" type="ORF">GCM10023346_00360</name>
</gene>
<proteinExistence type="predicted"/>
<evidence type="ECO:0000313" key="1">
    <source>
        <dbReference type="EMBL" id="GAA5188403.1"/>
    </source>
</evidence>
<accession>A0ABP9RY99</accession>
<sequence>MDAQRRKLFRRIFFDLKSIWLHGPQPTSLQIGEINPEEFNTWSSVALAWGWTARVARSCEAAIRLSDDGFDEEAIPLLRSATEHAMWLWWISKDGGKVVETLQRKQAASLQTLMKAQEIGWALDSPTLATIEEIISQASERHKELDNFGRLSHLAKRYPEDLGNLYQGWLIETQVSHPTIQSSSGYFEAIPDSHPDGPGFRLTRKSSSQQNNVAAKSVIAFHVALTAFSVVASLDNYYSPKLKKIEDQVSQI</sequence>
<organism evidence="1 2">
    <name type="scientific">Arthrobacter gyeryongensis</name>
    <dbReference type="NCBI Taxonomy" id="1650592"/>
    <lineage>
        <taxon>Bacteria</taxon>
        <taxon>Bacillati</taxon>
        <taxon>Actinomycetota</taxon>
        <taxon>Actinomycetes</taxon>
        <taxon>Micrococcales</taxon>
        <taxon>Micrococcaceae</taxon>
        <taxon>Arthrobacter</taxon>
    </lineage>
</organism>